<sequence>MTAAMISPAEVLDFWFVRLRPRQWFRRDEQVDHIIRECFSALHASAAAGELWHWRDSDEGRLAEIIVLDQFSRNLFRDDPRAWQQDALALILAQEAIDRAVDHRLDPVRRPFLYMPLMHSESLIIQRQALRLFEQPALERHLPEARRHHDIIERFGRFPWRNAALGRETRPEEQSYLETPGSQ</sequence>
<protein>
    <submittedName>
        <fullName evidence="1">DUF924 domain-containing protein</fullName>
    </submittedName>
</protein>
<dbReference type="OrthoDB" id="7593450at2"/>
<dbReference type="STRING" id="657387.BH688_13125"/>
<dbReference type="Gene3D" id="1.20.58.320">
    <property type="entry name" value="TPR-like"/>
    <property type="match status" value="1"/>
</dbReference>
<dbReference type="EMBL" id="CP043420">
    <property type="protein sequence ID" value="QEL09683.1"/>
    <property type="molecule type" value="Genomic_DNA"/>
</dbReference>
<proteinExistence type="predicted"/>
<dbReference type="AlphaFoldDB" id="A0A1S1NTI5"/>
<dbReference type="InterPro" id="IPR010323">
    <property type="entry name" value="DUF924"/>
</dbReference>
<accession>A0A1S1NTI5</accession>
<evidence type="ECO:0000313" key="1">
    <source>
        <dbReference type="EMBL" id="QEL09683.1"/>
    </source>
</evidence>
<keyword evidence="2" id="KW-1185">Reference proteome</keyword>
<dbReference type="Pfam" id="PF06041">
    <property type="entry name" value="DUF924"/>
    <property type="match status" value="1"/>
</dbReference>
<gene>
    <name evidence="1" type="ORF">FY550_00105</name>
</gene>
<dbReference type="SUPFAM" id="SSF48452">
    <property type="entry name" value="TPR-like"/>
    <property type="match status" value="1"/>
</dbReference>
<organism evidence="1 2">
    <name type="scientific">Kushneria phosphatilytica</name>
    <dbReference type="NCBI Taxonomy" id="657387"/>
    <lineage>
        <taxon>Bacteria</taxon>
        <taxon>Pseudomonadati</taxon>
        <taxon>Pseudomonadota</taxon>
        <taxon>Gammaproteobacteria</taxon>
        <taxon>Oceanospirillales</taxon>
        <taxon>Halomonadaceae</taxon>
        <taxon>Kushneria</taxon>
    </lineage>
</organism>
<dbReference type="Proteomes" id="UP000322553">
    <property type="component" value="Chromosome"/>
</dbReference>
<dbReference type="KEGG" id="kuy:FY550_00105"/>
<name>A0A1S1NTI5_9GAMM</name>
<evidence type="ECO:0000313" key="2">
    <source>
        <dbReference type="Proteomes" id="UP000322553"/>
    </source>
</evidence>
<reference evidence="1 2" key="1">
    <citation type="submission" date="2019-08" db="EMBL/GenBank/DDBJ databases">
        <title>Complete genome sequence of Kushneria sp. YCWA18, a halophilic phosphate-solubilizing bacterium isolated from Daqiao saltern in China.</title>
        <authorList>
            <person name="Du G.-X."/>
            <person name="Qu L.-Y."/>
        </authorList>
    </citation>
    <scope>NUCLEOTIDE SEQUENCE [LARGE SCALE GENOMIC DNA]</scope>
    <source>
        <strain evidence="1 2">YCWA18</strain>
    </source>
</reference>
<dbReference type="InterPro" id="IPR011990">
    <property type="entry name" value="TPR-like_helical_dom_sf"/>
</dbReference>
<dbReference type="Gene3D" id="1.25.40.10">
    <property type="entry name" value="Tetratricopeptide repeat domain"/>
    <property type="match status" value="1"/>
</dbReference>